<dbReference type="InterPro" id="IPR052902">
    <property type="entry name" value="ABC-2_transporter"/>
</dbReference>
<feature type="transmembrane region" description="Helical" evidence="5">
    <location>
        <begin position="280"/>
        <end position="298"/>
    </location>
</feature>
<comment type="subcellular location">
    <subcellularLocation>
        <location evidence="1">Membrane</location>
        <topology evidence="1">Multi-pass membrane protein</topology>
    </subcellularLocation>
</comment>
<evidence type="ECO:0000256" key="1">
    <source>
        <dbReference type="ARBA" id="ARBA00004141"/>
    </source>
</evidence>
<evidence type="ECO:0000256" key="2">
    <source>
        <dbReference type="ARBA" id="ARBA00022692"/>
    </source>
</evidence>
<protein>
    <submittedName>
        <fullName evidence="7">ABC transporter permease</fullName>
    </submittedName>
</protein>
<proteinExistence type="predicted"/>
<evidence type="ECO:0000256" key="5">
    <source>
        <dbReference type="SAM" id="Phobius"/>
    </source>
</evidence>
<dbReference type="RefSeq" id="WP_248359606.1">
    <property type="nucleotide sequence ID" value="NZ_AP025591.1"/>
</dbReference>
<dbReference type="InterPro" id="IPR013525">
    <property type="entry name" value="ABC2_TM"/>
</dbReference>
<dbReference type="EMBL" id="AP025591">
    <property type="protein sequence ID" value="BDG02199.1"/>
    <property type="molecule type" value="Genomic_DNA"/>
</dbReference>
<dbReference type="PROSITE" id="PS51012">
    <property type="entry name" value="ABC_TM2"/>
    <property type="match status" value="1"/>
</dbReference>
<keyword evidence="4 5" id="KW-0472">Membrane</keyword>
<feature type="domain" description="ABC transmembrane type-2" evidence="6">
    <location>
        <begin position="129"/>
        <end position="359"/>
    </location>
</feature>
<organism evidence="7 8">
    <name type="scientific">Anaeromyxobacter oryzae</name>
    <dbReference type="NCBI Taxonomy" id="2918170"/>
    <lineage>
        <taxon>Bacteria</taxon>
        <taxon>Pseudomonadati</taxon>
        <taxon>Myxococcota</taxon>
        <taxon>Myxococcia</taxon>
        <taxon>Myxococcales</taxon>
        <taxon>Cystobacterineae</taxon>
        <taxon>Anaeromyxobacteraceae</taxon>
        <taxon>Anaeromyxobacter</taxon>
    </lineage>
</organism>
<evidence type="ECO:0000259" key="6">
    <source>
        <dbReference type="PROSITE" id="PS51012"/>
    </source>
</evidence>
<dbReference type="PANTHER" id="PTHR43027:SF2">
    <property type="entry name" value="TRANSPORT PERMEASE PROTEIN"/>
    <property type="match status" value="1"/>
</dbReference>
<dbReference type="PANTHER" id="PTHR43027">
    <property type="entry name" value="DOXORUBICIN RESISTANCE ABC TRANSPORTER PERMEASE PROTEIN DRRC-RELATED"/>
    <property type="match status" value="1"/>
</dbReference>
<keyword evidence="8" id="KW-1185">Reference proteome</keyword>
<reference evidence="8" key="1">
    <citation type="journal article" date="2022" name="Int. J. Syst. Evol. Microbiol.">
        <title>Anaeromyxobacter oryzae sp. nov., Anaeromyxobacter diazotrophicus sp. nov. and Anaeromyxobacter paludicola sp. nov., isolated from paddy soils.</title>
        <authorList>
            <person name="Itoh H."/>
            <person name="Xu Z."/>
            <person name="Mise K."/>
            <person name="Masuda Y."/>
            <person name="Ushijima N."/>
            <person name="Hayakawa C."/>
            <person name="Shiratori Y."/>
            <person name="Senoo K."/>
        </authorList>
    </citation>
    <scope>NUCLEOTIDE SEQUENCE [LARGE SCALE GENOMIC DNA]</scope>
    <source>
        <strain evidence="8">Red232</strain>
    </source>
</reference>
<keyword evidence="3 5" id="KW-1133">Transmembrane helix</keyword>
<feature type="transmembrane region" description="Helical" evidence="5">
    <location>
        <begin position="39"/>
        <end position="58"/>
    </location>
</feature>
<gene>
    <name evidence="7" type="ORF">AMOR_11950</name>
</gene>
<accession>A0ABN6MMC8</accession>
<feature type="transmembrane region" description="Helical" evidence="5">
    <location>
        <begin position="334"/>
        <end position="356"/>
    </location>
</feature>
<feature type="transmembrane region" description="Helical" evidence="5">
    <location>
        <begin position="211"/>
        <end position="238"/>
    </location>
</feature>
<evidence type="ECO:0000256" key="4">
    <source>
        <dbReference type="ARBA" id="ARBA00023136"/>
    </source>
</evidence>
<dbReference type="Pfam" id="PF12698">
    <property type="entry name" value="ABC2_membrane_3"/>
    <property type="match status" value="1"/>
</dbReference>
<name>A0ABN6MMC8_9BACT</name>
<evidence type="ECO:0000313" key="8">
    <source>
        <dbReference type="Proteomes" id="UP001162891"/>
    </source>
</evidence>
<evidence type="ECO:0000256" key="3">
    <source>
        <dbReference type="ARBA" id="ARBA00022989"/>
    </source>
</evidence>
<dbReference type="InterPro" id="IPR047817">
    <property type="entry name" value="ABC2_TM_bact-type"/>
</dbReference>
<feature type="transmembrane region" description="Helical" evidence="5">
    <location>
        <begin position="244"/>
        <end position="268"/>
    </location>
</feature>
<evidence type="ECO:0000313" key="7">
    <source>
        <dbReference type="EMBL" id="BDG02199.1"/>
    </source>
</evidence>
<dbReference type="Proteomes" id="UP001162891">
    <property type="component" value="Chromosome"/>
</dbReference>
<feature type="transmembrane region" description="Helical" evidence="5">
    <location>
        <begin position="167"/>
        <end position="190"/>
    </location>
</feature>
<keyword evidence="2 5" id="KW-0812">Transmembrane</keyword>
<sequence length="359" mass="38600">MTDLAAPVARRRAPRLLDRSPLAQLVLVRIRAFFREPSTVFWSFGFPILLTIALGIAFRSRPPEPVRAAVIEGPGAEAVRAALAADPGVAAEILPEPAARTALRTGRAALVVVPGDPPTYRTDPTRPESRLARASVDDLLQRAAGRADVFRPADARVTEPGARYVDFLVPGLLGMNVMSAGMWGIGWVIVEDRQKKLLKRMVATPMRRSEWLLAFVIVRLFFLVVEVPVLVGFAMLAFDVPMRGSWLALGGVAVLGALAFSGLGLLVASRARNTQTVGGLINLVMMPMFILSGVFFSSDNFPRAMQPAIRALPLTALNDALRAVMNEGAGLAGVWAQAALLAAVAALAFGLALRFFRWS</sequence>